<dbReference type="PANTHER" id="PTHR33055">
    <property type="entry name" value="TRANSPOSASE FOR INSERTION SEQUENCE ELEMENT IS1111A"/>
    <property type="match status" value="1"/>
</dbReference>
<proteinExistence type="predicted"/>
<keyword evidence="1" id="KW-0175">Coiled coil</keyword>
<evidence type="ECO:0000259" key="3">
    <source>
        <dbReference type="Pfam" id="PF02371"/>
    </source>
</evidence>
<name>A0A2R3Z9Z2_9FLAO</name>
<dbReference type="PANTHER" id="PTHR33055:SF3">
    <property type="entry name" value="PUTATIVE TRANSPOSASE FOR IS117-RELATED"/>
    <property type="match status" value="1"/>
</dbReference>
<sequence length="331" mass="38102">MKNYELAVGIDVSKKTLDVFIHNYNKHRVFDNCRSGYDSLLKWVSKFSKIEKSVLYCFEHTGNYSLKLAIFMQTNGLNYVQENPIVIKRSSGLVRTKTDRVDAQMIARYAWLHREELVCSSIRDEALLELGRLLSLRDQLVRNRTGLMGTLEELSGLLSSPSTDVSCKSLKHTIAYLSKQILKLEKQIDELVKREDRMSKNYKLLTSLKGVGRILACQLIYHTCNFERFSDWRQFSSYCGTAPFQYSSGTSVYRRSKGHPMSDRKMKTLLNMASISAIQHDGELRSYYQRKVEEGKPKMLALNNVRNKLISRAFAVIKRGTPYVDLCKYAA</sequence>
<dbReference type="GO" id="GO:0006313">
    <property type="term" value="P:DNA transposition"/>
    <property type="evidence" value="ECO:0007669"/>
    <property type="project" value="InterPro"/>
</dbReference>
<dbReference type="Pfam" id="PF01548">
    <property type="entry name" value="DEDD_Tnp_IS110"/>
    <property type="match status" value="1"/>
</dbReference>
<dbReference type="KEGG" id="grs:C7S20_18600"/>
<dbReference type="NCBIfam" id="NF033542">
    <property type="entry name" value="transpos_IS110"/>
    <property type="match status" value="1"/>
</dbReference>
<accession>A0A2R3Z9Z2</accession>
<dbReference type="GO" id="GO:0004803">
    <property type="term" value="F:transposase activity"/>
    <property type="evidence" value="ECO:0007669"/>
    <property type="project" value="InterPro"/>
</dbReference>
<evidence type="ECO:0000313" key="4">
    <source>
        <dbReference type="EMBL" id="AVR47096.1"/>
    </source>
</evidence>
<feature type="coiled-coil region" evidence="1">
    <location>
        <begin position="174"/>
        <end position="201"/>
    </location>
</feature>
<dbReference type="OrthoDB" id="964423at2"/>
<dbReference type="InterPro" id="IPR047650">
    <property type="entry name" value="Transpos_IS110"/>
</dbReference>
<evidence type="ECO:0000259" key="2">
    <source>
        <dbReference type="Pfam" id="PF01548"/>
    </source>
</evidence>
<dbReference type="Pfam" id="PF02371">
    <property type="entry name" value="Transposase_20"/>
    <property type="match status" value="1"/>
</dbReference>
<keyword evidence="5" id="KW-1185">Reference proteome</keyword>
<gene>
    <name evidence="4" type="ORF">C7S20_18600</name>
</gene>
<dbReference type="InterPro" id="IPR003346">
    <property type="entry name" value="Transposase_20"/>
</dbReference>
<organism evidence="4 5">
    <name type="scientific">Christiangramia fulva</name>
    <dbReference type="NCBI Taxonomy" id="2126553"/>
    <lineage>
        <taxon>Bacteria</taxon>
        <taxon>Pseudomonadati</taxon>
        <taxon>Bacteroidota</taxon>
        <taxon>Flavobacteriia</taxon>
        <taxon>Flavobacteriales</taxon>
        <taxon>Flavobacteriaceae</taxon>
        <taxon>Christiangramia</taxon>
    </lineage>
</organism>
<feature type="domain" description="Transposase IS116/IS110/IS902 C-terminal" evidence="3">
    <location>
        <begin position="203"/>
        <end position="289"/>
    </location>
</feature>
<dbReference type="AlphaFoldDB" id="A0A2R3Z9Z2"/>
<evidence type="ECO:0000313" key="5">
    <source>
        <dbReference type="Proteomes" id="UP000241507"/>
    </source>
</evidence>
<protein>
    <submittedName>
        <fullName evidence="4">IS110 family transposase</fullName>
    </submittedName>
</protein>
<evidence type="ECO:0000256" key="1">
    <source>
        <dbReference type="SAM" id="Coils"/>
    </source>
</evidence>
<dbReference type="GO" id="GO:0003677">
    <property type="term" value="F:DNA binding"/>
    <property type="evidence" value="ECO:0007669"/>
    <property type="project" value="InterPro"/>
</dbReference>
<dbReference type="Proteomes" id="UP000241507">
    <property type="component" value="Chromosome"/>
</dbReference>
<dbReference type="RefSeq" id="WP_107013865.1">
    <property type="nucleotide sequence ID" value="NZ_CP028136.1"/>
</dbReference>
<feature type="domain" description="Transposase IS110-like N-terminal" evidence="2">
    <location>
        <begin position="8"/>
        <end position="149"/>
    </location>
</feature>
<dbReference type="InterPro" id="IPR002525">
    <property type="entry name" value="Transp_IS110-like_N"/>
</dbReference>
<dbReference type="EMBL" id="CP028136">
    <property type="protein sequence ID" value="AVR47096.1"/>
    <property type="molecule type" value="Genomic_DNA"/>
</dbReference>
<reference evidence="5" key="1">
    <citation type="submission" date="2018-03" db="EMBL/GenBank/DDBJ databases">
        <title>Gramella fulva sp. nov., isolated from a dry surface of tidal flat.</title>
        <authorList>
            <person name="Hwang S.H."/>
            <person name="Hwang W.M."/>
            <person name="Kang K."/>
            <person name="Ahn T.-Y."/>
        </authorList>
    </citation>
    <scope>NUCLEOTIDE SEQUENCE [LARGE SCALE GENOMIC DNA]</scope>
    <source>
        <strain evidence="5">SH35</strain>
    </source>
</reference>